<dbReference type="Pfam" id="PF13439">
    <property type="entry name" value="Glyco_transf_4"/>
    <property type="match status" value="1"/>
</dbReference>
<dbReference type="EMBL" id="BSNM01000016">
    <property type="protein sequence ID" value="GLQ32508.1"/>
    <property type="molecule type" value="Genomic_DNA"/>
</dbReference>
<dbReference type="SUPFAM" id="SSF53756">
    <property type="entry name" value="UDP-Glycosyltransferase/glycogen phosphorylase"/>
    <property type="match status" value="1"/>
</dbReference>
<feature type="domain" description="Glycosyltransferase subfamily 4-like N-terminal" evidence="2">
    <location>
        <begin position="17"/>
        <end position="168"/>
    </location>
</feature>
<dbReference type="InterPro" id="IPR050194">
    <property type="entry name" value="Glycosyltransferase_grp1"/>
</dbReference>
<dbReference type="AlphaFoldDB" id="A0AA37SDL6"/>
<name>A0AA37SDL6_9GAMM</name>
<keyword evidence="4" id="KW-1185">Reference proteome</keyword>
<gene>
    <name evidence="3" type="primary">lpsB</name>
    <name evidence="3" type="ORF">GCM10007876_29870</name>
</gene>
<proteinExistence type="predicted"/>
<feature type="domain" description="Glycosyl transferase family 1" evidence="1">
    <location>
        <begin position="192"/>
        <end position="339"/>
    </location>
</feature>
<evidence type="ECO:0000259" key="1">
    <source>
        <dbReference type="Pfam" id="PF00534"/>
    </source>
</evidence>
<dbReference type="InterPro" id="IPR028098">
    <property type="entry name" value="Glyco_trans_4-like_N"/>
</dbReference>
<protein>
    <submittedName>
        <fullName evidence="3">Glycosyl transferase</fullName>
    </submittedName>
</protein>
<dbReference type="InterPro" id="IPR001296">
    <property type="entry name" value="Glyco_trans_1"/>
</dbReference>
<sequence>MNKTLKVVQVLPELNSGGVERGTIEFAKTLVAQGHESIVISNGGRQVQRLEREGSRHIEMPVHKKSPVSLLQVRAMRELLKELQPDIIHVRSRVPAWIVWLAWRKLPEHSRPKLVSTFHGMYSVNAYSAIMARAEQVIAISDCVYSYILDNYQIEPSKITRIYRGLDRSAFSDISIPEGWCDELYNAQPELRGKKLILMPGRLTRWKGQEAFLDMMALLAAKDATYHGVIVGEADPNKAHYEDELRQICQSKGLTEHVSFLGHRSDIQYFYKLADVTCHMSNKSEPFGRTVPEALATGCMVVAYNRGGASESLNAAFPRGLVEADNIQAFADRIFELTTMDSPPEISLPEEFYLEHQSQETLKVYRKALQS</sequence>
<dbReference type="GO" id="GO:0016758">
    <property type="term" value="F:hexosyltransferase activity"/>
    <property type="evidence" value="ECO:0007669"/>
    <property type="project" value="TreeGrafter"/>
</dbReference>
<evidence type="ECO:0000259" key="2">
    <source>
        <dbReference type="Pfam" id="PF13439"/>
    </source>
</evidence>
<dbReference type="PANTHER" id="PTHR45947">
    <property type="entry name" value="SULFOQUINOVOSYL TRANSFERASE SQD2"/>
    <property type="match status" value="1"/>
</dbReference>
<keyword evidence="3" id="KW-0808">Transferase</keyword>
<dbReference type="RefSeq" id="WP_284382521.1">
    <property type="nucleotide sequence ID" value="NZ_BSNM01000016.1"/>
</dbReference>
<evidence type="ECO:0000313" key="4">
    <source>
        <dbReference type="Proteomes" id="UP001161389"/>
    </source>
</evidence>
<dbReference type="CDD" id="cd03819">
    <property type="entry name" value="GT4_WavL-like"/>
    <property type="match status" value="1"/>
</dbReference>
<dbReference type="Proteomes" id="UP001161389">
    <property type="component" value="Unassembled WGS sequence"/>
</dbReference>
<comment type="caution">
    <text evidence="3">The sequence shown here is derived from an EMBL/GenBank/DDBJ whole genome shotgun (WGS) entry which is preliminary data.</text>
</comment>
<dbReference type="Pfam" id="PF00534">
    <property type="entry name" value="Glycos_transf_1"/>
    <property type="match status" value="1"/>
</dbReference>
<evidence type="ECO:0000313" key="3">
    <source>
        <dbReference type="EMBL" id="GLQ32508.1"/>
    </source>
</evidence>
<organism evidence="3 4">
    <name type="scientific">Litoribrevibacter albus</name>
    <dbReference type="NCBI Taxonomy" id="1473156"/>
    <lineage>
        <taxon>Bacteria</taxon>
        <taxon>Pseudomonadati</taxon>
        <taxon>Pseudomonadota</taxon>
        <taxon>Gammaproteobacteria</taxon>
        <taxon>Oceanospirillales</taxon>
        <taxon>Oceanospirillaceae</taxon>
        <taxon>Litoribrevibacter</taxon>
    </lineage>
</organism>
<accession>A0AA37SDL6</accession>
<reference evidence="3" key="2">
    <citation type="submission" date="2023-01" db="EMBL/GenBank/DDBJ databases">
        <title>Draft genome sequence of Litoribrevibacter albus strain NBRC 110071.</title>
        <authorList>
            <person name="Sun Q."/>
            <person name="Mori K."/>
        </authorList>
    </citation>
    <scope>NUCLEOTIDE SEQUENCE</scope>
    <source>
        <strain evidence="3">NBRC 110071</strain>
    </source>
</reference>
<reference evidence="3" key="1">
    <citation type="journal article" date="2014" name="Int. J. Syst. Evol. Microbiol.">
        <title>Complete genome sequence of Corynebacterium casei LMG S-19264T (=DSM 44701T), isolated from a smear-ripened cheese.</title>
        <authorList>
            <consortium name="US DOE Joint Genome Institute (JGI-PGF)"/>
            <person name="Walter F."/>
            <person name="Albersmeier A."/>
            <person name="Kalinowski J."/>
            <person name="Ruckert C."/>
        </authorList>
    </citation>
    <scope>NUCLEOTIDE SEQUENCE</scope>
    <source>
        <strain evidence="3">NBRC 110071</strain>
    </source>
</reference>
<dbReference type="PANTHER" id="PTHR45947:SF3">
    <property type="entry name" value="SULFOQUINOVOSYL TRANSFERASE SQD2"/>
    <property type="match status" value="1"/>
</dbReference>
<dbReference type="Gene3D" id="3.40.50.2000">
    <property type="entry name" value="Glycogen Phosphorylase B"/>
    <property type="match status" value="2"/>
</dbReference>